<dbReference type="GO" id="GO:0005886">
    <property type="term" value="C:plasma membrane"/>
    <property type="evidence" value="ECO:0007669"/>
    <property type="project" value="TreeGrafter"/>
</dbReference>
<name>A0A7M5VEU8_9CNID</name>
<dbReference type="Proteomes" id="UP000594262">
    <property type="component" value="Unplaced"/>
</dbReference>
<dbReference type="GO" id="GO:0015250">
    <property type="term" value="F:water channel activity"/>
    <property type="evidence" value="ECO:0007669"/>
    <property type="project" value="TreeGrafter"/>
</dbReference>
<evidence type="ECO:0000256" key="2">
    <source>
        <dbReference type="ARBA" id="ARBA00006175"/>
    </source>
</evidence>
<keyword evidence="6" id="KW-0813">Transport</keyword>
<evidence type="ECO:0000256" key="5">
    <source>
        <dbReference type="ARBA" id="ARBA00023136"/>
    </source>
</evidence>
<dbReference type="Pfam" id="PF00230">
    <property type="entry name" value="MIP"/>
    <property type="match status" value="1"/>
</dbReference>
<feature type="transmembrane region" description="Helical" evidence="7">
    <location>
        <begin position="207"/>
        <end position="229"/>
    </location>
</feature>
<feature type="transmembrane region" description="Helical" evidence="7">
    <location>
        <begin position="47"/>
        <end position="68"/>
    </location>
</feature>
<protein>
    <recommendedName>
        <fullName evidence="10">Aquaporin</fullName>
    </recommendedName>
</protein>
<dbReference type="GeneID" id="136809646"/>
<comment type="similarity">
    <text evidence="2 6">Belongs to the MIP/aquaporin (TC 1.A.8) family.</text>
</comment>
<dbReference type="RefSeq" id="XP_066922294.1">
    <property type="nucleotide sequence ID" value="XM_067066193.1"/>
</dbReference>
<keyword evidence="3 6" id="KW-0812">Transmembrane</keyword>
<dbReference type="PANTHER" id="PTHR19139:SF199">
    <property type="entry name" value="MIP17260P"/>
    <property type="match status" value="1"/>
</dbReference>
<proteinExistence type="inferred from homology"/>
<feature type="transmembrane region" description="Helical" evidence="7">
    <location>
        <begin position="89"/>
        <end position="110"/>
    </location>
</feature>
<organism evidence="8 9">
    <name type="scientific">Clytia hemisphaerica</name>
    <dbReference type="NCBI Taxonomy" id="252671"/>
    <lineage>
        <taxon>Eukaryota</taxon>
        <taxon>Metazoa</taxon>
        <taxon>Cnidaria</taxon>
        <taxon>Hydrozoa</taxon>
        <taxon>Hydroidolina</taxon>
        <taxon>Leptothecata</taxon>
        <taxon>Obeliida</taxon>
        <taxon>Clytiidae</taxon>
        <taxon>Clytia</taxon>
    </lineage>
</organism>
<dbReference type="InterPro" id="IPR034294">
    <property type="entry name" value="Aquaporin_transptr"/>
</dbReference>
<feature type="transmembrane region" description="Helical" evidence="7">
    <location>
        <begin position="133"/>
        <end position="152"/>
    </location>
</feature>
<feature type="transmembrane region" description="Helical" evidence="7">
    <location>
        <begin position="164"/>
        <end position="181"/>
    </location>
</feature>
<dbReference type="InterPro" id="IPR023271">
    <property type="entry name" value="Aquaporin-like"/>
</dbReference>
<sequence length="292" mass="32131">MVECCEEVKLPNFYVSIILESLASFLLVFIGGSVYVKYERPYNVSNVYEIAVVFGGMLTVLSECLKDVSKAHINPIITLASTLTKRISLLRALCYIVFQFAGALAGVYALDAMVPKAAARAVGMTVLSADTTLLKGLVFEMIFSFIYTWIHFASRNSRDTFKGFSGPLAIGIFYALSHIILVEHTGCSLNPARSLAPAIYENNFNELWVFIIGPFLAGALSGLVHDLIIHRSKGHPYPRARSCSITCCKPSREEVIMTNRNAVEKVENKVLTSHSSGPDIIIYPPLGQEKLV</sequence>
<dbReference type="PANTHER" id="PTHR19139">
    <property type="entry name" value="AQUAPORIN TRANSPORTER"/>
    <property type="match status" value="1"/>
</dbReference>
<feature type="transmembrane region" description="Helical" evidence="7">
    <location>
        <begin position="12"/>
        <end position="35"/>
    </location>
</feature>
<comment type="subcellular location">
    <subcellularLocation>
        <location evidence="1">Membrane</location>
        <topology evidence="1">Multi-pass membrane protein</topology>
    </subcellularLocation>
</comment>
<dbReference type="SUPFAM" id="SSF81338">
    <property type="entry name" value="Aquaporin-like"/>
    <property type="match status" value="1"/>
</dbReference>
<dbReference type="OrthoDB" id="3222at2759"/>
<evidence type="ECO:0000256" key="7">
    <source>
        <dbReference type="SAM" id="Phobius"/>
    </source>
</evidence>
<evidence type="ECO:0000256" key="4">
    <source>
        <dbReference type="ARBA" id="ARBA00022989"/>
    </source>
</evidence>
<keyword evidence="5 7" id="KW-0472">Membrane</keyword>
<accession>A0A7M5VEU8</accession>
<evidence type="ECO:0000313" key="8">
    <source>
        <dbReference type="EnsemblMetazoa" id="CLYHEMP010354.1"/>
    </source>
</evidence>
<evidence type="ECO:0000256" key="6">
    <source>
        <dbReference type="RuleBase" id="RU000477"/>
    </source>
</evidence>
<evidence type="ECO:0008006" key="10">
    <source>
        <dbReference type="Google" id="ProtNLM"/>
    </source>
</evidence>
<keyword evidence="4 7" id="KW-1133">Transmembrane helix</keyword>
<dbReference type="PRINTS" id="PR00783">
    <property type="entry name" value="MINTRINSICP"/>
</dbReference>
<dbReference type="Gene3D" id="1.20.1080.10">
    <property type="entry name" value="Glycerol uptake facilitator protein"/>
    <property type="match status" value="1"/>
</dbReference>
<evidence type="ECO:0000256" key="1">
    <source>
        <dbReference type="ARBA" id="ARBA00004141"/>
    </source>
</evidence>
<dbReference type="AlphaFoldDB" id="A0A7M5VEU8"/>
<evidence type="ECO:0000313" key="9">
    <source>
        <dbReference type="Proteomes" id="UP000594262"/>
    </source>
</evidence>
<evidence type="ECO:0000256" key="3">
    <source>
        <dbReference type="ARBA" id="ARBA00022692"/>
    </source>
</evidence>
<dbReference type="InterPro" id="IPR000425">
    <property type="entry name" value="MIP"/>
</dbReference>
<keyword evidence="9" id="KW-1185">Reference proteome</keyword>
<dbReference type="EnsemblMetazoa" id="CLYHEMT010354.1">
    <property type="protein sequence ID" value="CLYHEMP010354.1"/>
    <property type="gene ID" value="CLYHEMG010354"/>
</dbReference>
<reference evidence="8" key="1">
    <citation type="submission" date="2021-01" db="UniProtKB">
        <authorList>
            <consortium name="EnsemblMetazoa"/>
        </authorList>
    </citation>
    <scope>IDENTIFICATION</scope>
</reference>